<dbReference type="PANTHER" id="PTHR10517:SF14">
    <property type="entry name" value="FOLATE RECEPTOR 1-RELATED"/>
    <property type="match status" value="1"/>
</dbReference>
<proteinExistence type="inferred from homology"/>
<evidence type="ECO:0000313" key="6">
    <source>
        <dbReference type="Proteomes" id="UP000694941"/>
    </source>
</evidence>
<dbReference type="GeneID" id="106470465"/>
<keyword evidence="2" id="KW-0732">Signal</keyword>
<keyword evidence="6" id="KW-1185">Reference proteome</keyword>
<gene>
    <name evidence="7" type="primary">LOC106470465</name>
</gene>
<sequence>MKLHTLYKAEMAFTRIFILCLLITFCWYQGVLTQLSTDPEKLLNWCLDTPHHKSRPGKESSLYNQCSPWKDRSCCTENTSQDVHTKNMYNFNWNFCKPNYTLSAKCQRHFIQDLCFHECEPNIGPWVVKVNRKIANERFLNVPLCKSDCESWWLACANDFTCVYNWPRNFAWIDGNNHCPKEAKCKPFYQVYRDSKDFCENVWDHSWVVVPDNELCMRIWFDGAQGNPNKHVAEVYVEKLLAGNACCITSHLFIITICLLSLLI</sequence>
<evidence type="ECO:0000256" key="1">
    <source>
        <dbReference type="ARBA" id="ARBA00007932"/>
    </source>
</evidence>
<protein>
    <submittedName>
        <fullName evidence="7">Folate receptor gamma-like isoform X1</fullName>
    </submittedName>
</protein>
<evidence type="ECO:0000313" key="7">
    <source>
        <dbReference type="RefSeq" id="XP_013786478.2"/>
    </source>
</evidence>
<dbReference type="PANTHER" id="PTHR10517">
    <property type="entry name" value="FOLATE RECEPTOR"/>
    <property type="match status" value="1"/>
</dbReference>
<keyword evidence="3" id="KW-1015">Disulfide bond</keyword>
<dbReference type="RefSeq" id="XP_013786478.2">
    <property type="nucleotide sequence ID" value="XM_013931024.2"/>
</dbReference>
<feature type="domain" description="Folate receptor-like" evidence="5">
    <location>
        <begin position="46"/>
        <end position="217"/>
    </location>
</feature>
<dbReference type="InterPro" id="IPR018143">
    <property type="entry name" value="Folate_rcpt-like"/>
</dbReference>
<keyword evidence="4" id="KW-0472">Membrane</keyword>
<evidence type="ECO:0000256" key="4">
    <source>
        <dbReference type="SAM" id="Phobius"/>
    </source>
</evidence>
<organism evidence="6 7">
    <name type="scientific">Limulus polyphemus</name>
    <name type="common">Atlantic horseshoe crab</name>
    <dbReference type="NCBI Taxonomy" id="6850"/>
    <lineage>
        <taxon>Eukaryota</taxon>
        <taxon>Metazoa</taxon>
        <taxon>Ecdysozoa</taxon>
        <taxon>Arthropoda</taxon>
        <taxon>Chelicerata</taxon>
        <taxon>Merostomata</taxon>
        <taxon>Xiphosura</taxon>
        <taxon>Limulidae</taxon>
        <taxon>Limulus</taxon>
    </lineage>
</organism>
<evidence type="ECO:0000256" key="2">
    <source>
        <dbReference type="ARBA" id="ARBA00022729"/>
    </source>
</evidence>
<accession>A0ABM1BQ33</accession>
<comment type="similarity">
    <text evidence="1">Belongs to the folate receptor family.</text>
</comment>
<dbReference type="Proteomes" id="UP000694941">
    <property type="component" value="Unplaced"/>
</dbReference>
<evidence type="ECO:0000259" key="5">
    <source>
        <dbReference type="Pfam" id="PF03024"/>
    </source>
</evidence>
<name>A0ABM1BQ33_LIMPO</name>
<evidence type="ECO:0000256" key="3">
    <source>
        <dbReference type="ARBA" id="ARBA00023157"/>
    </source>
</evidence>
<dbReference type="Pfam" id="PF03024">
    <property type="entry name" value="Folate_rec"/>
    <property type="match status" value="1"/>
</dbReference>
<reference evidence="7" key="1">
    <citation type="submission" date="2025-08" db="UniProtKB">
        <authorList>
            <consortium name="RefSeq"/>
        </authorList>
    </citation>
    <scope>IDENTIFICATION</scope>
    <source>
        <tissue evidence="7">Muscle</tissue>
    </source>
</reference>
<keyword evidence="4" id="KW-1133">Transmembrane helix</keyword>
<dbReference type="InterPro" id="IPR004269">
    <property type="entry name" value="Folate_rcpt"/>
</dbReference>
<feature type="transmembrane region" description="Helical" evidence="4">
    <location>
        <begin position="12"/>
        <end position="30"/>
    </location>
</feature>
<keyword evidence="4" id="KW-0812">Transmembrane</keyword>